<dbReference type="InterPro" id="IPR013766">
    <property type="entry name" value="Thioredoxin_domain"/>
</dbReference>
<dbReference type="PROSITE" id="PS50076">
    <property type="entry name" value="DNAJ_2"/>
    <property type="match status" value="1"/>
</dbReference>
<reference evidence="9" key="1">
    <citation type="submission" date="2020-11" db="EMBL/GenBank/DDBJ databases">
        <authorList>
            <person name="Tran Van P."/>
        </authorList>
    </citation>
    <scope>NUCLEOTIDE SEQUENCE</scope>
</reference>
<evidence type="ECO:0000256" key="1">
    <source>
        <dbReference type="ARBA" id="ARBA00004163"/>
    </source>
</evidence>
<dbReference type="InterPro" id="IPR036869">
    <property type="entry name" value="J_dom_sf"/>
</dbReference>
<keyword evidence="7" id="KW-0472">Membrane</keyword>
<dbReference type="PANTHER" id="PTHR44303:SF2">
    <property type="entry name" value="DNAJ HOMOLOG SUBFAMILY C MEMBER 16"/>
    <property type="match status" value="1"/>
</dbReference>
<evidence type="ECO:0000256" key="4">
    <source>
        <dbReference type="ARBA" id="ARBA00035002"/>
    </source>
</evidence>
<dbReference type="PANTHER" id="PTHR44303">
    <property type="entry name" value="DNAJ HOMOLOG SUBFAMILY C MEMBER 16"/>
    <property type="match status" value="1"/>
</dbReference>
<dbReference type="SUPFAM" id="SSF52833">
    <property type="entry name" value="Thioredoxin-like"/>
    <property type="match status" value="1"/>
</dbReference>
<keyword evidence="7" id="KW-0812">Transmembrane</keyword>
<accession>A0A7R9IIC9</accession>
<dbReference type="AlphaFoldDB" id="A0A7R9IIC9"/>
<dbReference type="InterPro" id="IPR052448">
    <property type="entry name" value="DnaJ_C16_autophagy_reg"/>
</dbReference>
<dbReference type="InterPro" id="IPR018253">
    <property type="entry name" value="DnaJ_domain_CS"/>
</dbReference>
<comment type="subcellular location">
    <subcellularLocation>
        <location evidence="1">Endoplasmic reticulum membrane</location>
        <topology evidence="1">Single-pass type IV membrane protein</topology>
    </subcellularLocation>
</comment>
<comment type="function">
    <text evidence="4">Plays an important role in regulating the size of autophagosomes during the formation process.</text>
</comment>
<gene>
    <name evidence="9" type="ORF">TTEB3V08_LOCUS6921</name>
</gene>
<dbReference type="InterPro" id="IPR036249">
    <property type="entry name" value="Thioredoxin-like_sf"/>
</dbReference>
<evidence type="ECO:0000313" key="9">
    <source>
        <dbReference type="EMBL" id="CAD7458950.1"/>
    </source>
</evidence>
<evidence type="ECO:0000259" key="8">
    <source>
        <dbReference type="PROSITE" id="PS50076"/>
    </source>
</evidence>
<dbReference type="Pfam" id="PF00085">
    <property type="entry name" value="Thioredoxin"/>
    <property type="match status" value="1"/>
</dbReference>
<dbReference type="EMBL" id="OE002572">
    <property type="protein sequence ID" value="CAD7458950.1"/>
    <property type="molecule type" value="Genomic_DNA"/>
</dbReference>
<feature type="transmembrane region" description="Helical" evidence="7">
    <location>
        <begin position="501"/>
        <end position="525"/>
    </location>
</feature>
<sequence length="840" mass="98161">MDTKAMRCSVAVFDWQLHPDKNDNPAAENKFVEINQAYELLTDPERRKHYDNTGVTENEAKFRNRRDYSQYRKFDPLDDLFGPNFGGFKFHYQDRDVTLFHKLSVTTRGYENKLVPKSQRLPYLIMFYSDWCFACSQVEPVWRRILEELEPLGMGLATIHAENEQLLTRKIGVSTLPSLVMLIDGKPSIYKETIFSVQKIIEFVRSKFPYKLVQPISDENLDTFLDGWVDNRVRALIFEQREAVRLRYLLMAFYYRDRVAFGFVQLNSVAALRTQQRFKVPLDIETLLLFNENIKRPVASLSMSDMPIKTMQDIINSNKYLLLPRLSSQEMFDALCPPEWARPRKRLCVVLVSQNTPFHDEPRQALRQFAQESPYSADRVRFTYIFQERQAEFISALTSGEGSPPEPTLHVVIIWRRDSSHIKYEWLSHMWDTPETHEWNETREHLESTIQRLLHDSEALSYEAVVKELINEHAQGIVSRILTKLLVTADFLKDNVTRDQLLPVISVLATIIFIIVGGYVMTYLVRLEEENIQKQYKNGHATFEEPSTNAQSPCYRMFKSNSSSQLRLHECRAETYNGMVRLLKPGCRTIILLVDADSRNKLIPNFHRSRSLFVNLFLSLLRRNKTLMFGHMSLERGLDWYKTLLTMSLPEPRDLKINPRNCIGTVLSLNGHRKYFCMYHAKHPECIKTKGSKAKVEEVVEARMRWYGYVMGWKNERIPKRMKEMKYVGKEIAKETKKEMGGVDNSEGERMVKMAKSFSNEPDRIKGTFMGFNTSESEDTETSDLESGSKRLDDTALSDKYSNVVFQGNLLDNLPNWLDRLFEGTTHRYYINYWPDFNPK</sequence>
<evidence type="ECO:0000256" key="7">
    <source>
        <dbReference type="SAM" id="Phobius"/>
    </source>
</evidence>
<dbReference type="CDD" id="cd06257">
    <property type="entry name" value="DnaJ"/>
    <property type="match status" value="1"/>
</dbReference>
<evidence type="ECO:0000256" key="6">
    <source>
        <dbReference type="SAM" id="MobiDB-lite"/>
    </source>
</evidence>
<evidence type="ECO:0000256" key="3">
    <source>
        <dbReference type="ARBA" id="ARBA00023006"/>
    </source>
</evidence>
<name>A0A7R9IIC9_9NEOP</name>
<dbReference type="InterPro" id="IPR001623">
    <property type="entry name" value="DnaJ_domain"/>
</dbReference>
<keyword evidence="7" id="KW-1133">Transmembrane helix</keyword>
<dbReference type="GO" id="GO:0005789">
    <property type="term" value="C:endoplasmic reticulum membrane"/>
    <property type="evidence" value="ECO:0007669"/>
    <property type="project" value="UniProtKB-SubCell"/>
</dbReference>
<dbReference type="Gene3D" id="1.10.287.110">
    <property type="entry name" value="DnaJ domain"/>
    <property type="match status" value="1"/>
</dbReference>
<proteinExistence type="predicted"/>
<dbReference type="Gene3D" id="3.40.30.10">
    <property type="entry name" value="Glutaredoxin"/>
    <property type="match status" value="1"/>
</dbReference>
<dbReference type="SUPFAM" id="SSF46565">
    <property type="entry name" value="Chaperone J-domain"/>
    <property type="match status" value="1"/>
</dbReference>
<evidence type="ECO:0000256" key="5">
    <source>
        <dbReference type="ARBA" id="ARBA00035043"/>
    </source>
</evidence>
<dbReference type="PROSITE" id="PS00636">
    <property type="entry name" value="DNAJ_1"/>
    <property type="match status" value="1"/>
</dbReference>
<keyword evidence="3" id="KW-0072">Autophagy</keyword>
<dbReference type="Pfam" id="PF00226">
    <property type="entry name" value="DnaJ"/>
    <property type="match status" value="1"/>
</dbReference>
<organism evidence="9">
    <name type="scientific">Timema tahoe</name>
    <dbReference type="NCBI Taxonomy" id="61484"/>
    <lineage>
        <taxon>Eukaryota</taxon>
        <taxon>Metazoa</taxon>
        <taxon>Ecdysozoa</taxon>
        <taxon>Arthropoda</taxon>
        <taxon>Hexapoda</taxon>
        <taxon>Insecta</taxon>
        <taxon>Pterygota</taxon>
        <taxon>Neoptera</taxon>
        <taxon>Polyneoptera</taxon>
        <taxon>Phasmatodea</taxon>
        <taxon>Timematodea</taxon>
        <taxon>Timematoidea</taxon>
        <taxon>Timematidae</taxon>
        <taxon>Timema</taxon>
    </lineage>
</organism>
<feature type="region of interest" description="Disordered" evidence="6">
    <location>
        <begin position="769"/>
        <end position="790"/>
    </location>
</feature>
<protein>
    <recommendedName>
        <fullName evidence="2">DnaJ homolog subfamily C member 16</fullName>
    </recommendedName>
    <alternativeName>
        <fullName evidence="5">Endoplasmic reticulum DNA J domain-containing protein 8</fullName>
    </alternativeName>
</protein>
<evidence type="ECO:0000256" key="2">
    <source>
        <dbReference type="ARBA" id="ARBA00020921"/>
    </source>
</evidence>
<feature type="domain" description="J" evidence="8">
    <location>
        <begin position="1"/>
        <end position="54"/>
    </location>
</feature>
<dbReference type="GO" id="GO:0006914">
    <property type="term" value="P:autophagy"/>
    <property type="evidence" value="ECO:0007669"/>
    <property type="project" value="UniProtKB-KW"/>
</dbReference>